<protein>
    <recommendedName>
        <fullName evidence="3">DUF6351 domain-containing protein</fullName>
    </recommendedName>
</protein>
<sequence>MPVRALPLSIATVSALVASLLLGVTSASAAPAPDEDIVLETLSNRADLVFDGNALVRVTLPEGADPDDLRVWLGDTRHSSPRTGDRDVTAAFAERPNGEVEGVVRGLRIGANELTARLPDGRGAWLTITNHPRGGPIFSGPQLQPWRCQPTATDEQCNQEPTISWLYKSTNPLLDGLRPYDPATPPGDVATTTTDEGVTVPFVVRVETGYQNRDQYRIAVLWQPGKPWQRWRPQQQWNNKLFVPHGGSCGVDHEVGTAPTKDYAGTFDLGIPVVADALGDSPTVALGRGFAMLSTALSNTGHNCSVPSAAESLMMAKEHLVETYGDLRYTIGSGCSGGSIAQQTIANAYPGIYQGLVVTCSYPDSLSPGLQFSDYHLLRKYFESSETTGARPDGELARPSAPSEGVSARSAQRLTDGKFWNPLQWAAVEGHLLPLNAVTADEGLFKQAVMPTHPCAGISDQERYAPQSNPGGVRCSIIDGSINIFGPRPESVWTPQEQQIGRGFAGSPLDNTGVQYGLEALRSGAITPEQFVDVNEKVGGLDIDVQPRAQRSVADPTALTNAYRSGMVNTASNLSEVAIIDHGGPDPGLAHDARWAWAMRDRLTREQGHADNQVIWYGVTPLIGDPSYSKEALLAMDRWLASVEADDRDVPLADKVVQDRPGDLHDRCTQAQGVSSEDGLFLPVADPLVDDLTGSALDGLNGALNPVLDPALNLVVDPVSDLVCGLGPVSDLVKTDFATPRIVAGDNNYSDNAKCHLKPLRRTDDYGAFGLTDAQWARLQRAFPSGVCDYSKPGVGFSETVPWLTYQTAEGSVVYGGTPMGGAPRSEPFGR</sequence>
<evidence type="ECO:0000256" key="2">
    <source>
        <dbReference type="SAM" id="SignalP"/>
    </source>
</evidence>
<evidence type="ECO:0000313" key="5">
    <source>
        <dbReference type="Proteomes" id="UP000577707"/>
    </source>
</evidence>
<dbReference type="Proteomes" id="UP000577707">
    <property type="component" value="Unassembled WGS sequence"/>
</dbReference>
<dbReference type="EMBL" id="JACHXG010000018">
    <property type="protein sequence ID" value="MBB3092236.1"/>
    <property type="molecule type" value="Genomic_DNA"/>
</dbReference>
<dbReference type="Pfam" id="PF19878">
    <property type="entry name" value="DUF6351"/>
    <property type="match status" value="1"/>
</dbReference>
<evidence type="ECO:0000313" key="4">
    <source>
        <dbReference type="EMBL" id="MBB3092236.1"/>
    </source>
</evidence>
<name>A0A7W5A9K9_9ACTN</name>
<comment type="caution">
    <text evidence="4">The sequence shown here is derived from an EMBL/GenBank/DDBJ whole genome shotgun (WGS) entry which is preliminary data.</text>
</comment>
<proteinExistence type="predicted"/>
<feature type="domain" description="DUF6351" evidence="3">
    <location>
        <begin position="39"/>
        <end position="796"/>
    </location>
</feature>
<organism evidence="4 5">
    <name type="scientific">Nocardioides albus</name>
    <dbReference type="NCBI Taxonomy" id="1841"/>
    <lineage>
        <taxon>Bacteria</taxon>
        <taxon>Bacillati</taxon>
        <taxon>Actinomycetota</taxon>
        <taxon>Actinomycetes</taxon>
        <taxon>Propionibacteriales</taxon>
        <taxon>Nocardioidaceae</taxon>
        <taxon>Nocardioides</taxon>
    </lineage>
</organism>
<feature type="signal peptide" evidence="2">
    <location>
        <begin position="1"/>
        <end position="29"/>
    </location>
</feature>
<keyword evidence="2" id="KW-0732">Signal</keyword>
<feature type="region of interest" description="Disordered" evidence="1">
    <location>
        <begin position="386"/>
        <end position="408"/>
    </location>
</feature>
<dbReference type="RefSeq" id="WP_183551940.1">
    <property type="nucleotide sequence ID" value="NZ_BMQT01000018.1"/>
</dbReference>
<evidence type="ECO:0000256" key="1">
    <source>
        <dbReference type="SAM" id="MobiDB-lite"/>
    </source>
</evidence>
<dbReference type="InterPro" id="IPR045556">
    <property type="entry name" value="DUF6351"/>
</dbReference>
<dbReference type="AlphaFoldDB" id="A0A7W5A9K9"/>
<evidence type="ECO:0000259" key="3">
    <source>
        <dbReference type="Pfam" id="PF19878"/>
    </source>
</evidence>
<feature type="chain" id="PRO_5031105904" description="DUF6351 domain-containing protein" evidence="2">
    <location>
        <begin position="30"/>
        <end position="831"/>
    </location>
</feature>
<gene>
    <name evidence="4" type="ORF">FHS12_005213</name>
</gene>
<reference evidence="4 5" key="1">
    <citation type="submission" date="2020-08" db="EMBL/GenBank/DDBJ databases">
        <title>Genomic Encyclopedia of Type Strains, Phase III (KMG-III): the genomes of soil and plant-associated and newly described type strains.</title>
        <authorList>
            <person name="Whitman W."/>
        </authorList>
    </citation>
    <scope>NUCLEOTIDE SEQUENCE [LARGE SCALE GENOMIC DNA]</scope>
    <source>
        <strain evidence="4 5">CECT 3302</strain>
    </source>
</reference>
<keyword evidence="5" id="KW-1185">Reference proteome</keyword>
<accession>A0A7W5A9K9</accession>